<evidence type="ECO:0008006" key="4">
    <source>
        <dbReference type="Google" id="ProtNLM"/>
    </source>
</evidence>
<keyword evidence="1" id="KW-0732">Signal</keyword>
<organism evidence="2 3">
    <name type="scientific">Kitasatospora aureofaciens</name>
    <name type="common">Streptomyces aureofaciens</name>
    <dbReference type="NCBI Taxonomy" id="1894"/>
    <lineage>
        <taxon>Bacteria</taxon>
        <taxon>Bacillati</taxon>
        <taxon>Actinomycetota</taxon>
        <taxon>Actinomycetes</taxon>
        <taxon>Kitasatosporales</taxon>
        <taxon>Streptomycetaceae</taxon>
        <taxon>Kitasatospora</taxon>
    </lineage>
</organism>
<dbReference type="EMBL" id="BMUB01000014">
    <property type="protein sequence ID" value="GGU92104.1"/>
    <property type="molecule type" value="Genomic_DNA"/>
</dbReference>
<proteinExistence type="predicted"/>
<dbReference type="GeneID" id="97488188"/>
<dbReference type="AlphaFoldDB" id="A0A8H9LPU2"/>
<comment type="caution">
    <text evidence="2">The sequence shown here is derived from an EMBL/GenBank/DDBJ whole genome shotgun (WGS) entry which is preliminary data.</text>
</comment>
<dbReference type="RefSeq" id="WP_030555861.1">
    <property type="nucleotide sequence ID" value="NZ_BMUB01000014.1"/>
</dbReference>
<evidence type="ECO:0000313" key="3">
    <source>
        <dbReference type="Proteomes" id="UP000610124"/>
    </source>
</evidence>
<dbReference type="Proteomes" id="UP000610124">
    <property type="component" value="Unassembled WGS sequence"/>
</dbReference>
<feature type="signal peptide" evidence="1">
    <location>
        <begin position="1"/>
        <end position="33"/>
    </location>
</feature>
<dbReference type="KEGG" id="kau:B6264_26080"/>
<name>A0A8H9LPU2_KITAU</name>
<sequence>MGIGKKLSRRFAAFGAAVLAGMAAVPLSATSAAAVGAPVCLSGNLLYDYQSADAGTSKPTMTKPVRSANVELWGNEKPTDSPHRLTADFQYTAGDGGFKLCHTPTTTSMSSMWVRFNAESTKLWRVNDTRGATYTLDSQTLHNVSSSASLGVIKPSSDTARAWHAFDTVNLLWWNRDNPASICWSSHETDGNHCTELNIQWTDTSTDGPYYDIGSHTIHLSAADPDSEHTVLHESGHFFMNRLFNGFPSYTICTSQYIYNRAGSGTCAWVEGFADAVAAYLLGDYRYVWPNGTEMSFAYSSGWSTGDQVEGNVTGSLLDLWRNVDGGNWNRTITLLTSTAPSTFSEYFNTDRPKAGPPLSTGWDALSYLRSHSIQY</sequence>
<accession>A0A8H9LPU2</accession>
<evidence type="ECO:0000256" key="1">
    <source>
        <dbReference type="SAM" id="SignalP"/>
    </source>
</evidence>
<reference evidence="2" key="2">
    <citation type="submission" date="2020-09" db="EMBL/GenBank/DDBJ databases">
        <authorList>
            <person name="Sun Q."/>
            <person name="Ohkuma M."/>
        </authorList>
    </citation>
    <scope>NUCLEOTIDE SEQUENCE</scope>
    <source>
        <strain evidence="2">JCM 4434</strain>
    </source>
</reference>
<feature type="chain" id="PRO_5038526411" description="Metalloprotease" evidence="1">
    <location>
        <begin position="34"/>
        <end position="376"/>
    </location>
</feature>
<gene>
    <name evidence="2" type="ORF">GCM10010502_51820</name>
</gene>
<reference evidence="2" key="1">
    <citation type="journal article" date="2014" name="Int. J. Syst. Evol. Microbiol.">
        <title>Complete genome sequence of Corynebacterium casei LMG S-19264T (=DSM 44701T), isolated from a smear-ripened cheese.</title>
        <authorList>
            <consortium name="US DOE Joint Genome Institute (JGI-PGF)"/>
            <person name="Walter F."/>
            <person name="Albersmeier A."/>
            <person name="Kalinowski J."/>
            <person name="Ruckert C."/>
        </authorList>
    </citation>
    <scope>NUCLEOTIDE SEQUENCE</scope>
    <source>
        <strain evidence="2">JCM 4434</strain>
    </source>
</reference>
<protein>
    <recommendedName>
        <fullName evidence="4">Metalloprotease</fullName>
    </recommendedName>
</protein>
<evidence type="ECO:0000313" key="2">
    <source>
        <dbReference type="EMBL" id="GGU92104.1"/>
    </source>
</evidence>